<sequence length="115" mass="13193">MKEFGWSNDDVVELLQKIKNKKVKLKDVAAYFIAQEFLQVESAQKSYKGLHPTNWLAFMDKTIAMQENSYDCGLFLCRFAKIASRPSQVNCAQKNMNRFCKQMALEVAAGALKKY</sequence>
<dbReference type="GO" id="GO:0006508">
    <property type="term" value="P:proteolysis"/>
    <property type="evidence" value="ECO:0007669"/>
    <property type="project" value="UniProtKB-KW"/>
</dbReference>
<evidence type="ECO:0000256" key="3">
    <source>
        <dbReference type="ARBA" id="ARBA00022801"/>
    </source>
</evidence>
<evidence type="ECO:0000256" key="2">
    <source>
        <dbReference type="ARBA" id="ARBA00022670"/>
    </source>
</evidence>
<reference evidence="6" key="1">
    <citation type="submission" date="2022-11" db="UniProtKB">
        <authorList>
            <consortium name="WormBaseParasite"/>
        </authorList>
    </citation>
    <scope>IDENTIFICATION</scope>
</reference>
<proteinExistence type="inferred from homology"/>
<evidence type="ECO:0000313" key="6">
    <source>
        <dbReference type="WBParaSite" id="jg16359"/>
    </source>
</evidence>
<comment type="similarity">
    <text evidence="1">Belongs to the peptidase C48 family.</text>
</comment>
<dbReference type="InterPro" id="IPR038765">
    <property type="entry name" value="Papain-like_cys_pep_sf"/>
</dbReference>
<keyword evidence="2" id="KW-0645">Protease</keyword>
<accession>A0A915D5U9</accession>
<keyword evidence="3" id="KW-0378">Hydrolase</keyword>
<dbReference type="Pfam" id="PF02902">
    <property type="entry name" value="Peptidase_C48"/>
    <property type="match status" value="1"/>
</dbReference>
<dbReference type="AlphaFoldDB" id="A0A915D5U9"/>
<organism evidence="5 6">
    <name type="scientific">Ditylenchus dipsaci</name>
    <dbReference type="NCBI Taxonomy" id="166011"/>
    <lineage>
        <taxon>Eukaryota</taxon>
        <taxon>Metazoa</taxon>
        <taxon>Ecdysozoa</taxon>
        <taxon>Nematoda</taxon>
        <taxon>Chromadorea</taxon>
        <taxon>Rhabditida</taxon>
        <taxon>Tylenchina</taxon>
        <taxon>Tylenchomorpha</taxon>
        <taxon>Sphaerularioidea</taxon>
        <taxon>Anguinidae</taxon>
        <taxon>Anguininae</taxon>
        <taxon>Ditylenchus</taxon>
    </lineage>
</organism>
<evidence type="ECO:0000259" key="4">
    <source>
        <dbReference type="Pfam" id="PF02902"/>
    </source>
</evidence>
<name>A0A915D5U9_9BILA</name>
<dbReference type="InterPro" id="IPR003653">
    <property type="entry name" value="Peptidase_C48_C"/>
</dbReference>
<dbReference type="WBParaSite" id="jg16359">
    <property type="protein sequence ID" value="jg16359"/>
    <property type="gene ID" value="jg16359"/>
</dbReference>
<evidence type="ECO:0000313" key="5">
    <source>
        <dbReference type="Proteomes" id="UP000887574"/>
    </source>
</evidence>
<dbReference type="Proteomes" id="UP000887574">
    <property type="component" value="Unplaced"/>
</dbReference>
<dbReference type="GO" id="GO:0008234">
    <property type="term" value="F:cysteine-type peptidase activity"/>
    <property type="evidence" value="ECO:0007669"/>
    <property type="project" value="InterPro"/>
</dbReference>
<keyword evidence="5" id="KW-1185">Reference proteome</keyword>
<dbReference type="Gene3D" id="3.40.395.10">
    <property type="entry name" value="Adenoviral Proteinase, Chain A"/>
    <property type="match status" value="1"/>
</dbReference>
<protein>
    <submittedName>
        <fullName evidence="6">Ubiquitin-like protease family profile domain-containing protein</fullName>
    </submittedName>
</protein>
<evidence type="ECO:0000256" key="1">
    <source>
        <dbReference type="ARBA" id="ARBA00005234"/>
    </source>
</evidence>
<feature type="domain" description="Ubiquitin-like protease family profile" evidence="4">
    <location>
        <begin position="29"/>
        <end position="108"/>
    </location>
</feature>
<dbReference type="SUPFAM" id="SSF54001">
    <property type="entry name" value="Cysteine proteinases"/>
    <property type="match status" value="1"/>
</dbReference>